<reference evidence="1 2" key="1">
    <citation type="submission" date="2018-04" db="EMBL/GenBank/DDBJ databases">
        <title>Pedobacter chongqingensis sp. nov., isolated from a rottenly hemp rope.</title>
        <authorList>
            <person name="Cai Y."/>
        </authorList>
    </citation>
    <scope>NUCLEOTIDE SEQUENCE [LARGE SCALE GENOMIC DNA]</scope>
    <source>
        <strain evidence="1 2">FJ4-8</strain>
    </source>
</reference>
<name>A0A2U2P9I3_9SPHI</name>
<dbReference type="RefSeq" id="WP_109418477.1">
    <property type="nucleotide sequence ID" value="NZ_QEAS01000050.1"/>
</dbReference>
<protein>
    <submittedName>
        <fullName evidence="1">Uncharacterized protein</fullName>
    </submittedName>
</protein>
<dbReference type="AlphaFoldDB" id="A0A2U2P9I3"/>
<gene>
    <name evidence="1" type="ORF">DDR33_24800</name>
</gene>
<evidence type="ECO:0000313" key="2">
    <source>
        <dbReference type="Proteomes" id="UP000245647"/>
    </source>
</evidence>
<proteinExistence type="predicted"/>
<dbReference type="Proteomes" id="UP000245647">
    <property type="component" value="Unassembled WGS sequence"/>
</dbReference>
<sequence>MANDFTQAYIGASTTLKASAGYRLAQTTVQLPLGLATRTSTRALSAISKVGGVLAEAAPWVAAGAIAVDIYQNRQLNVGHLYQATITGLSLIPGAGLIIGGGALLAEGISYYYTGRGIADNINSSLNGGVIIGSK</sequence>
<organism evidence="1 2">
    <name type="scientific">Pararcticibacter amylolyticus</name>
    <dbReference type="NCBI Taxonomy" id="2173175"/>
    <lineage>
        <taxon>Bacteria</taxon>
        <taxon>Pseudomonadati</taxon>
        <taxon>Bacteroidota</taxon>
        <taxon>Sphingobacteriia</taxon>
        <taxon>Sphingobacteriales</taxon>
        <taxon>Sphingobacteriaceae</taxon>
        <taxon>Pararcticibacter</taxon>
    </lineage>
</organism>
<accession>A0A2U2P9I3</accession>
<comment type="caution">
    <text evidence="1">The sequence shown here is derived from an EMBL/GenBank/DDBJ whole genome shotgun (WGS) entry which is preliminary data.</text>
</comment>
<evidence type="ECO:0000313" key="1">
    <source>
        <dbReference type="EMBL" id="PWG77954.1"/>
    </source>
</evidence>
<dbReference type="EMBL" id="QEAS01000050">
    <property type="protein sequence ID" value="PWG77954.1"/>
    <property type="molecule type" value="Genomic_DNA"/>
</dbReference>
<keyword evidence="2" id="KW-1185">Reference proteome</keyword>